<name>A0A4Z2F8Y4_9TELE</name>
<sequence>MSGINAPKLLRSGVGPERDLSGGSRTASRGLDARERSSSARAHGRSPALTNSSSFSSLRQPDYISYMSLPEHAPSLPPSPSIPPPPPPPPPLHLVTMATLAPYRDKLVLVHKECKCVCACSAVTTNITTTYK</sequence>
<feature type="compositionally biased region" description="Polar residues" evidence="1">
    <location>
        <begin position="48"/>
        <end position="59"/>
    </location>
</feature>
<dbReference type="AlphaFoldDB" id="A0A4Z2F8Y4"/>
<comment type="caution">
    <text evidence="2">The sequence shown here is derived from an EMBL/GenBank/DDBJ whole genome shotgun (WGS) entry which is preliminary data.</text>
</comment>
<feature type="region of interest" description="Disordered" evidence="1">
    <location>
        <begin position="1"/>
        <end position="92"/>
    </location>
</feature>
<keyword evidence="3" id="KW-1185">Reference proteome</keyword>
<evidence type="ECO:0000256" key="1">
    <source>
        <dbReference type="SAM" id="MobiDB-lite"/>
    </source>
</evidence>
<feature type="compositionally biased region" description="Pro residues" evidence="1">
    <location>
        <begin position="75"/>
        <end position="92"/>
    </location>
</feature>
<accession>A0A4Z2F8Y4</accession>
<dbReference type="Proteomes" id="UP000314294">
    <property type="component" value="Unassembled WGS sequence"/>
</dbReference>
<dbReference type="EMBL" id="SRLO01001574">
    <property type="protein sequence ID" value="TNN36772.1"/>
    <property type="molecule type" value="Genomic_DNA"/>
</dbReference>
<proteinExistence type="predicted"/>
<evidence type="ECO:0000313" key="2">
    <source>
        <dbReference type="EMBL" id="TNN36772.1"/>
    </source>
</evidence>
<reference evidence="2 3" key="1">
    <citation type="submission" date="2019-03" db="EMBL/GenBank/DDBJ databases">
        <title>First draft genome of Liparis tanakae, snailfish: a comprehensive survey of snailfish specific genes.</title>
        <authorList>
            <person name="Kim W."/>
            <person name="Song I."/>
            <person name="Jeong J.-H."/>
            <person name="Kim D."/>
            <person name="Kim S."/>
            <person name="Ryu S."/>
            <person name="Song J.Y."/>
            <person name="Lee S.K."/>
        </authorList>
    </citation>
    <scope>NUCLEOTIDE SEQUENCE [LARGE SCALE GENOMIC DNA]</scope>
    <source>
        <tissue evidence="2">Muscle</tissue>
    </source>
</reference>
<gene>
    <name evidence="2" type="ORF">EYF80_053069</name>
</gene>
<organism evidence="2 3">
    <name type="scientific">Liparis tanakae</name>
    <name type="common">Tanaka's snailfish</name>
    <dbReference type="NCBI Taxonomy" id="230148"/>
    <lineage>
        <taxon>Eukaryota</taxon>
        <taxon>Metazoa</taxon>
        <taxon>Chordata</taxon>
        <taxon>Craniata</taxon>
        <taxon>Vertebrata</taxon>
        <taxon>Euteleostomi</taxon>
        <taxon>Actinopterygii</taxon>
        <taxon>Neopterygii</taxon>
        <taxon>Teleostei</taxon>
        <taxon>Neoteleostei</taxon>
        <taxon>Acanthomorphata</taxon>
        <taxon>Eupercaria</taxon>
        <taxon>Perciformes</taxon>
        <taxon>Cottioidei</taxon>
        <taxon>Cottales</taxon>
        <taxon>Liparidae</taxon>
        <taxon>Liparis</taxon>
    </lineage>
</organism>
<protein>
    <submittedName>
        <fullName evidence="2">Uncharacterized protein</fullName>
    </submittedName>
</protein>
<evidence type="ECO:0000313" key="3">
    <source>
        <dbReference type="Proteomes" id="UP000314294"/>
    </source>
</evidence>